<gene>
    <name evidence="2" type="ORF">AVEN_241464_1</name>
    <name evidence="3" type="ORF">AVEN_274503_1</name>
    <name evidence="4" type="ORF">AVEN_69151_1</name>
</gene>
<evidence type="ECO:0000313" key="5">
    <source>
        <dbReference type="Proteomes" id="UP000499080"/>
    </source>
</evidence>
<dbReference type="EMBL" id="BGPR01145702">
    <property type="protein sequence ID" value="GBN76283.1"/>
    <property type="molecule type" value="Genomic_DNA"/>
</dbReference>
<dbReference type="EMBL" id="BGPR01143488">
    <property type="protein sequence ID" value="GBN72420.1"/>
    <property type="molecule type" value="Genomic_DNA"/>
</dbReference>
<keyword evidence="5" id="KW-1185">Reference proteome</keyword>
<accession>A0A4Y2RKF3</accession>
<organism evidence="4 5">
    <name type="scientific">Araneus ventricosus</name>
    <name type="common">Orbweaver spider</name>
    <name type="synonym">Epeira ventricosa</name>
    <dbReference type="NCBI Taxonomy" id="182803"/>
    <lineage>
        <taxon>Eukaryota</taxon>
        <taxon>Metazoa</taxon>
        <taxon>Ecdysozoa</taxon>
        <taxon>Arthropoda</taxon>
        <taxon>Chelicerata</taxon>
        <taxon>Arachnida</taxon>
        <taxon>Araneae</taxon>
        <taxon>Araneomorphae</taxon>
        <taxon>Entelegynae</taxon>
        <taxon>Araneoidea</taxon>
        <taxon>Araneidae</taxon>
        <taxon>Araneus</taxon>
    </lineage>
</organism>
<feature type="region of interest" description="Disordered" evidence="1">
    <location>
        <begin position="1"/>
        <end position="23"/>
    </location>
</feature>
<dbReference type="EMBL" id="BGPR01145708">
    <property type="protein sequence ID" value="GBN76292.1"/>
    <property type="molecule type" value="Genomic_DNA"/>
</dbReference>
<sequence>MTRTTPELAPSPQASAPQDASPPSCCQALRLIGRAGEDWILCTAPGGGCLAPYVLLNVQQAPLHGGSLVEWGFKPGTLWSQIRDLTTKPPRPPILI</sequence>
<evidence type="ECO:0000313" key="2">
    <source>
        <dbReference type="EMBL" id="GBN72420.1"/>
    </source>
</evidence>
<dbReference type="Proteomes" id="UP000499080">
    <property type="component" value="Unassembled WGS sequence"/>
</dbReference>
<name>A0A4Y2RKF3_ARAVE</name>
<feature type="compositionally biased region" description="Low complexity" evidence="1">
    <location>
        <begin position="10"/>
        <end position="23"/>
    </location>
</feature>
<evidence type="ECO:0000313" key="4">
    <source>
        <dbReference type="EMBL" id="GBN76292.1"/>
    </source>
</evidence>
<protein>
    <submittedName>
        <fullName evidence="4">Uncharacterized protein</fullName>
    </submittedName>
</protein>
<proteinExistence type="predicted"/>
<dbReference type="AlphaFoldDB" id="A0A4Y2RKF3"/>
<evidence type="ECO:0000313" key="3">
    <source>
        <dbReference type="EMBL" id="GBN76283.1"/>
    </source>
</evidence>
<reference evidence="4 5" key="1">
    <citation type="journal article" date="2019" name="Sci. Rep.">
        <title>Orb-weaving spider Araneus ventricosus genome elucidates the spidroin gene catalogue.</title>
        <authorList>
            <person name="Kono N."/>
            <person name="Nakamura H."/>
            <person name="Ohtoshi R."/>
            <person name="Moran D.A.P."/>
            <person name="Shinohara A."/>
            <person name="Yoshida Y."/>
            <person name="Fujiwara M."/>
            <person name="Mori M."/>
            <person name="Tomita M."/>
            <person name="Arakawa K."/>
        </authorList>
    </citation>
    <scope>NUCLEOTIDE SEQUENCE [LARGE SCALE GENOMIC DNA]</scope>
</reference>
<evidence type="ECO:0000256" key="1">
    <source>
        <dbReference type="SAM" id="MobiDB-lite"/>
    </source>
</evidence>
<comment type="caution">
    <text evidence="4">The sequence shown here is derived from an EMBL/GenBank/DDBJ whole genome shotgun (WGS) entry which is preliminary data.</text>
</comment>